<sequence length="131" mass="13315">MNSAEAEAILDRAVAYADELGVAVCVAVVDAAAHLLAFRRMDSAILGAIDVAQRKARTAVLFPMETGNFGDLISAEKLVGMELSNHGLAAFPGGLTILCGGVAVGAIGISGATAEQDRAIARVAVQHAGQN</sequence>
<evidence type="ECO:0000313" key="2">
    <source>
        <dbReference type="EMBL" id="KAA1194187.1"/>
    </source>
</evidence>
<protein>
    <submittedName>
        <fullName evidence="2">Heme-binding protein</fullName>
    </submittedName>
</protein>
<comment type="caution">
    <text evidence="2">The sequence shown here is derived from an EMBL/GenBank/DDBJ whole genome shotgun (WGS) entry which is preliminary data.</text>
</comment>
<dbReference type="AlphaFoldDB" id="A0A5B0X6U2"/>
<dbReference type="PANTHER" id="PTHR34309:SF1">
    <property type="entry name" value="PROTEIN GLCG"/>
    <property type="match status" value="1"/>
</dbReference>
<proteinExistence type="predicted"/>
<accession>A0A5B0X6U2</accession>
<organism evidence="2 3">
    <name type="scientific">Pseudohalioglobus sediminis</name>
    <dbReference type="NCBI Taxonomy" id="2606449"/>
    <lineage>
        <taxon>Bacteria</taxon>
        <taxon>Pseudomonadati</taxon>
        <taxon>Pseudomonadota</taxon>
        <taxon>Gammaproteobacteria</taxon>
        <taxon>Cellvibrionales</taxon>
        <taxon>Halieaceae</taxon>
        <taxon>Pseudohalioglobus</taxon>
    </lineage>
</organism>
<evidence type="ECO:0000313" key="3">
    <source>
        <dbReference type="Proteomes" id="UP000323708"/>
    </source>
</evidence>
<dbReference type="SUPFAM" id="SSF143744">
    <property type="entry name" value="GlcG-like"/>
    <property type="match status" value="1"/>
</dbReference>
<dbReference type="EMBL" id="VTUX01000001">
    <property type="protein sequence ID" value="KAA1194187.1"/>
    <property type="molecule type" value="Genomic_DNA"/>
</dbReference>
<feature type="transmembrane region" description="Helical" evidence="1">
    <location>
        <begin position="20"/>
        <end position="38"/>
    </location>
</feature>
<dbReference type="Gene3D" id="3.30.450.150">
    <property type="entry name" value="Haem-degrading domain"/>
    <property type="match status" value="1"/>
</dbReference>
<dbReference type="InterPro" id="IPR052517">
    <property type="entry name" value="GlcG_carb_metab_protein"/>
</dbReference>
<keyword evidence="3" id="KW-1185">Reference proteome</keyword>
<dbReference type="Pfam" id="PF03928">
    <property type="entry name" value="HbpS-like"/>
    <property type="match status" value="1"/>
</dbReference>
<name>A0A5B0X6U2_9GAMM</name>
<dbReference type="InterPro" id="IPR005624">
    <property type="entry name" value="PduO/GlcC-like"/>
</dbReference>
<reference evidence="2 3" key="1">
    <citation type="submission" date="2019-09" db="EMBL/GenBank/DDBJ databases">
        <authorList>
            <person name="Chen X.-Y."/>
        </authorList>
    </citation>
    <scope>NUCLEOTIDE SEQUENCE [LARGE SCALE GENOMIC DNA]</scope>
    <source>
        <strain evidence="2 3">NY5</strain>
    </source>
</reference>
<keyword evidence="1" id="KW-1133">Transmembrane helix</keyword>
<evidence type="ECO:0000256" key="1">
    <source>
        <dbReference type="SAM" id="Phobius"/>
    </source>
</evidence>
<keyword evidence="1" id="KW-0812">Transmembrane</keyword>
<dbReference type="InterPro" id="IPR038084">
    <property type="entry name" value="PduO/GlcC-like_sf"/>
</dbReference>
<dbReference type="RefSeq" id="WP_149609656.1">
    <property type="nucleotide sequence ID" value="NZ_VTUX01000001.1"/>
</dbReference>
<dbReference type="PANTHER" id="PTHR34309">
    <property type="entry name" value="SLR1406 PROTEIN"/>
    <property type="match status" value="1"/>
</dbReference>
<dbReference type="Proteomes" id="UP000323708">
    <property type="component" value="Unassembled WGS sequence"/>
</dbReference>
<keyword evidence="1" id="KW-0472">Membrane</keyword>
<gene>
    <name evidence="2" type="ORF">F0M18_01760</name>
</gene>